<evidence type="ECO:0000313" key="2">
    <source>
        <dbReference type="EMBL" id="MBM9466789.1"/>
    </source>
</evidence>
<proteinExistence type="predicted"/>
<keyword evidence="3" id="KW-1185">Reference proteome</keyword>
<dbReference type="Pfam" id="PF13480">
    <property type="entry name" value="Acetyltransf_6"/>
    <property type="match status" value="1"/>
</dbReference>
<dbReference type="SUPFAM" id="SSF55729">
    <property type="entry name" value="Acyl-CoA N-acyltransferases (Nat)"/>
    <property type="match status" value="1"/>
</dbReference>
<dbReference type="AlphaFoldDB" id="A0A938YBJ2"/>
<sequence>MTLLSAGTTVSPRPALREEVTARVVTDVDDIPAADWAAVTDPDRPLWSRQVLRAVQRSGIGPDHTAFVCLEHRGELAAVLPVARFRRLDLLGLLSRSTRQSLSRPARWTRRLGRLDPFTIDAVFAGHLLTDGGLARRPAHPGTGRAPDLSALGEAALAAVLTWARTVGGRWVVWKDLPDEDLAAVRPAATARGCTVLPAQPDTVLPLTGGTFDEWLAGLPGRPRRNTRSKLRRFAAAGFQLRELSGTVPPEALPALAAGYRQVLDRAENRLETLTERFLADVVRSEPQLDGPDAPDVRLIVAGDPTDPAGFLLWLRRGRGAAALRVGLDYARATDAGVYHRVHLHGIDLALQAGCREMEFFQTAYEAKRELGCALVARSNLVWHTDPVLRRLVLPRLRRLVAG</sequence>
<gene>
    <name evidence="2" type="ORF">JL106_05775</name>
</gene>
<evidence type="ECO:0000313" key="3">
    <source>
        <dbReference type="Proteomes" id="UP000663792"/>
    </source>
</evidence>
<name>A0A938YBJ2_9ACTN</name>
<reference evidence="2" key="1">
    <citation type="submission" date="2021-01" db="EMBL/GenBank/DDBJ databases">
        <title>YIM 132084 draft genome.</title>
        <authorList>
            <person name="An D."/>
        </authorList>
    </citation>
    <scope>NUCLEOTIDE SEQUENCE</scope>
    <source>
        <strain evidence="2">YIM 132084</strain>
    </source>
</reference>
<dbReference type="InterPro" id="IPR038740">
    <property type="entry name" value="BioF2-like_GNAT_dom"/>
</dbReference>
<dbReference type="RefSeq" id="WP_205259752.1">
    <property type="nucleotide sequence ID" value="NZ_JAERWK010000008.1"/>
</dbReference>
<accession>A0A938YBJ2</accession>
<evidence type="ECO:0000259" key="1">
    <source>
        <dbReference type="Pfam" id="PF13480"/>
    </source>
</evidence>
<protein>
    <submittedName>
        <fullName evidence="2">GNAT family N-acetyltransferase</fullName>
    </submittedName>
</protein>
<comment type="caution">
    <text evidence="2">The sequence shown here is derived from an EMBL/GenBank/DDBJ whole genome shotgun (WGS) entry which is preliminary data.</text>
</comment>
<feature type="domain" description="BioF2-like acetyltransferase" evidence="1">
    <location>
        <begin position="224"/>
        <end position="369"/>
    </location>
</feature>
<dbReference type="Proteomes" id="UP000663792">
    <property type="component" value="Unassembled WGS sequence"/>
</dbReference>
<organism evidence="2 3">
    <name type="scientific">Nakamurella leprariae</name>
    <dbReference type="NCBI Taxonomy" id="2803911"/>
    <lineage>
        <taxon>Bacteria</taxon>
        <taxon>Bacillati</taxon>
        <taxon>Actinomycetota</taxon>
        <taxon>Actinomycetes</taxon>
        <taxon>Nakamurellales</taxon>
        <taxon>Nakamurellaceae</taxon>
        <taxon>Nakamurella</taxon>
    </lineage>
</organism>
<dbReference type="InterPro" id="IPR016181">
    <property type="entry name" value="Acyl_CoA_acyltransferase"/>
</dbReference>
<dbReference type="EMBL" id="JAERWK010000008">
    <property type="protein sequence ID" value="MBM9466789.1"/>
    <property type="molecule type" value="Genomic_DNA"/>
</dbReference>